<evidence type="ECO:0000256" key="1">
    <source>
        <dbReference type="SAM" id="SignalP"/>
    </source>
</evidence>
<dbReference type="EMBL" id="JRYB01000001">
    <property type="protein sequence ID" value="OIJ43510.1"/>
    <property type="molecule type" value="Genomic_DNA"/>
</dbReference>
<evidence type="ECO:0000313" key="2">
    <source>
        <dbReference type="EMBL" id="OIJ43510.1"/>
    </source>
</evidence>
<dbReference type="Gene3D" id="3.40.30.10">
    <property type="entry name" value="Glutaredoxin"/>
    <property type="match status" value="1"/>
</dbReference>
<comment type="caution">
    <text evidence="2">The sequence shown here is derived from an EMBL/GenBank/DDBJ whole genome shotgun (WGS) entry which is preliminary data.</text>
</comment>
<gene>
    <name evidence="2" type="ORF">LO55_4066</name>
</gene>
<dbReference type="PROSITE" id="PS51257">
    <property type="entry name" value="PROKAR_LIPOPROTEIN"/>
    <property type="match status" value="1"/>
</dbReference>
<name>A0A1S2NFC5_9BURK</name>
<sequence length="166" mass="17333">MPLRAVLHLALLAACAASSGAVAQHTALPAADDLAADGRDAARRRVPVVILFSLPECSYCETVRRNYLLPLAREGEPGRRPIVREAGLASTIPLQDFDGKASSGKALAARYGIRVAPSVAVVDGRGKLLAPVLEGGDVAGMYGAYLDEALAGARRALAESDSRRSK</sequence>
<keyword evidence="1" id="KW-0732">Signal</keyword>
<dbReference type="SUPFAM" id="SSF52833">
    <property type="entry name" value="Thioredoxin-like"/>
    <property type="match status" value="1"/>
</dbReference>
<dbReference type="AlphaFoldDB" id="A0A1S2NFC5"/>
<dbReference type="InterPro" id="IPR036249">
    <property type="entry name" value="Thioredoxin-like_sf"/>
</dbReference>
<dbReference type="Proteomes" id="UP000180246">
    <property type="component" value="Unassembled WGS sequence"/>
</dbReference>
<evidence type="ECO:0000313" key="3">
    <source>
        <dbReference type="Proteomes" id="UP000180246"/>
    </source>
</evidence>
<proteinExistence type="predicted"/>
<organism evidence="2 3">
    <name type="scientific">Massilia timonae</name>
    <dbReference type="NCBI Taxonomy" id="47229"/>
    <lineage>
        <taxon>Bacteria</taxon>
        <taxon>Pseudomonadati</taxon>
        <taxon>Pseudomonadota</taxon>
        <taxon>Betaproteobacteria</taxon>
        <taxon>Burkholderiales</taxon>
        <taxon>Oxalobacteraceae</taxon>
        <taxon>Telluria group</taxon>
        <taxon>Massilia</taxon>
    </lineage>
</organism>
<feature type="signal peptide" evidence="1">
    <location>
        <begin position="1"/>
        <end position="23"/>
    </location>
</feature>
<feature type="chain" id="PRO_5010276954" evidence="1">
    <location>
        <begin position="24"/>
        <end position="166"/>
    </location>
</feature>
<protein>
    <submittedName>
        <fullName evidence="2">Thioredoxin-like domain protein</fullName>
    </submittedName>
</protein>
<reference evidence="2 3" key="1">
    <citation type="submission" date="2014-10" db="EMBL/GenBank/DDBJ databases">
        <authorList>
            <person name="Seo M.-J."/>
            <person name="Seok Y.J."/>
            <person name="Cha I.-T."/>
        </authorList>
    </citation>
    <scope>NUCLEOTIDE SEQUENCE [LARGE SCALE GENOMIC DNA]</scope>
    <source>
        <strain evidence="2 3">NEU</strain>
    </source>
</reference>
<accession>A0A1S2NFC5</accession>
<dbReference type="RefSeq" id="WP_071362843.1">
    <property type="nucleotide sequence ID" value="NZ_JRYB01000001.1"/>
</dbReference>